<reference evidence="3" key="1">
    <citation type="submission" date="2016-11" db="EMBL/GenBank/DDBJ databases">
        <authorList>
            <person name="Varghese N."/>
            <person name="Submissions S."/>
        </authorList>
    </citation>
    <scope>NUCLEOTIDE SEQUENCE [LARGE SCALE GENOMIC DNA]</scope>
    <source>
        <strain evidence="3">DSM 22623</strain>
    </source>
</reference>
<keyword evidence="3" id="KW-1185">Reference proteome</keyword>
<dbReference type="AlphaFoldDB" id="A0A1M6KU71"/>
<feature type="compositionally biased region" description="Acidic residues" evidence="1">
    <location>
        <begin position="530"/>
        <end position="550"/>
    </location>
</feature>
<sequence length="556" mass="61397">MSTNNTYPIVKVTNNLPHEIEIYDVFNPSKGGVKETYQYTKLSTIASGATSDVQTIRKGSLLQAMFTGVIEQLDNKYYYQFPIKTMSAIQFTFDNPPPLTYSIETSDKASTIQSFLFHRFIMANPNSALTKNLYSALKKGSVDSVNAFFASTKNFKNCTLSSWNIVQTWLQMFTSGWQGPYYLYEEAPTPLPANYIPVLIATLNIVSSAKENLATLSMCSEDAKGNPVFANPPQHTTVVMNGDGTMGDDNPGQDVSVTLTPVWMNVIQTSMKKGTPVSNYLAGPAVTGTVANKKVVSSQTARQLPESKKINTKKTSSFDASFAKLGQMVGLIVGLLFLGEFAMKIGKSAKEKVDKLKEKANSDKDFKDGEETIDKTPDQEVTAEATSKESEFNTDAEEVSQSYNQTSEALQENVMTETMEDTSKNIQEELSNQIEEGYTPTQDFEDAVSDMENSFEEIKTDIENGNFSEANTKLSDVSENMDKTLKDNESSLEDWEKSSLEESSEAVDNAAKESDALDKAQEEHDQEIKDEADDSGFNENDDMPETDSIPEGEMAL</sequence>
<feature type="compositionally biased region" description="Polar residues" evidence="1">
    <location>
        <begin position="463"/>
        <end position="478"/>
    </location>
</feature>
<evidence type="ECO:0000313" key="3">
    <source>
        <dbReference type="Proteomes" id="UP000184432"/>
    </source>
</evidence>
<dbReference type="Proteomes" id="UP000184432">
    <property type="component" value="Unassembled WGS sequence"/>
</dbReference>
<feature type="compositionally biased region" description="Basic and acidic residues" evidence="1">
    <location>
        <begin position="480"/>
        <end position="500"/>
    </location>
</feature>
<feature type="compositionally biased region" description="Basic and acidic residues" evidence="1">
    <location>
        <begin position="358"/>
        <end position="378"/>
    </location>
</feature>
<name>A0A1M6KU71_9FLAO</name>
<gene>
    <name evidence="2" type="ORF">SAMN04488508_11270</name>
</gene>
<dbReference type="OrthoDB" id="1219525at2"/>
<dbReference type="EMBL" id="FQYP01000012">
    <property type="protein sequence ID" value="SHJ62515.1"/>
    <property type="molecule type" value="Genomic_DNA"/>
</dbReference>
<dbReference type="RefSeq" id="WP_073321356.1">
    <property type="nucleotide sequence ID" value="NZ_FQYP01000012.1"/>
</dbReference>
<accession>A0A1M6KU71</accession>
<evidence type="ECO:0000313" key="2">
    <source>
        <dbReference type="EMBL" id="SHJ62515.1"/>
    </source>
</evidence>
<feature type="region of interest" description="Disordered" evidence="1">
    <location>
        <begin position="358"/>
        <end position="396"/>
    </location>
</feature>
<protein>
    <submittedName>
        <fullName evidence="2">Uncharacterized protein</fullName>
    </submittedName>
</protein>
<evidence type="ECO:0000256" key="1">
    <source>
        <dbReference type="SAM" id="MobiDB-lite"/>
    </source>
</evidence>
<feature type="region of interest" description="Disordered" evidence="1">
    <location>
        <begin position="459"/>
        <end position="556"/>
    </location>
</feature>
<proteinExistence type="predicted"/>
<feature type="compositionally biased region" description="Basic and acidic residues" evidence="1">
    <location>
        <begin position="510"/>
        <end position="529"/>
    </location>
</feature>
<dbReference type="STRING" id="570521.SAMN04488508_11270"/>
<organism evidence="2 3">
    <name type="scientific">Aquimarina spongiae</name>
    <dbReference type="NCBI Taxonomy" id="570521"/>
    <lineage>
        <taxon>Bacteria</taxon>
        <taxon>Pseudomonadati</taxon>
        <taxon>Bacteroidota</taxon>
        <taxon>Flavobacteriia</taxon>
        <taxon>Flavobacteriales</taxon>
        <taxon>Flavobacteriaceae</taxon>
        <taxon>Aquimarina</taxon>
    </lineage>
</organism>